<name>A0A1B7ZE99_9FLAO</name>
<dbReference type="AlphaFoldDB" id="A0A1B7ZE99"/>
<reference evidence="6" key="1">
    <citation type="submission" date="2016-06" db="EMBL/GenBank/DDBJ databases">
        <authorList>
            <person name="Zhan P."/>
        </authorList>
    </citation>
    <scope>NUCLEOTIDE SEQUENCE [LARGE SCALE GENOMIC DNA]</scope>
    <source>
        <strain evidence="6">T28</strain>
    </source>
</reference>
<evidence type="ECO:0000256" key="2">
    <source>
        <dbReference type="ARBA" id="ARBA00022801"/>
    </source>
</evidence>
<feature type="chain" id="PRO_5008602567" evidence="3">
    <location>
        <begin position="22"/>
        <end position="364"/>
    </location>
</feature>
<dbReference type="InterPro" id="IPR017853">
    <property type="entry name" value="GH"/>
</dbReference>
<dbReference type="Pfam" id="PF00728">
    <property type="entry name" value="Glyco_hydro_20"/>
    <property type="match status" value="1"/>
</dbReference>
<comment type="caution">
    <text evidence="5">The sequence shown here is derived from an EMBL/GenBank/DDBJ whole genome shotgun (WGS) entry which is preliminary data.</text>
</comment>
<dbReference type="STRING" id="1836467.BTR34_08630"/>
<evidence type="ECO:0000313" key="5">
    <source>
        <dbReference type="EMBL" id="OBR41861.1"/>
    </source>
</evidence>
<organism evidence="5 6">
    <name type="scientific">Maribacter hydrothermalis</name>
    <dbReference type="NCBI Taxonomy" id="1836467"/>
    <lineage>
        <taxon>Bacteria</taxon>
        <taxon>Pseudomonadati</taxon>
        <taxon>Bacteroidota</taxon>
        <taxon>Flavobacteriia</taxon>
        <taxon>Flavobacteriales</taxon>
        <taxon>Flavobacteriaceae</taxon>
        <taxon>Maribacter</taxon>
    </lineage>
</organism>
<keyword evidence="6" id="KW-1185">Reference proteome</keyword>
<feature type="domain" description="Glycoside hydrolase family 20 catalytic" evidence="4">
    <location>
        <begin position="75"/>
        <end position="289"/>
    </location>
</feature>
<accession>A0A1B7ZE99</accession>
<keyword evidence="2 5" id="KW-0378">Hydrolase</keyword>
<dbReference type="GO" id="GO:0005975">
    <property type="term" value="P:carbohydrate metabolic process"/>
    <property type="evidence" value="ECO:0007669"/>
    <property type="project" value="InterPro"/>
</dbReference>
<dbReference type="RefSeq" id="WP_068480181.1">
    <property type="nucleotide sequence ID" value="NZ_CP018760.1"/>
</dbReference>
<comment type="similarity">
    <text evidence="1">Belongs to the glycosyl hydrolase 20 family.</text>
</comment>
<evidence type="ECO:0000313" key="6">
    <source>
        <dbReference type="Proteomes" id="UP000092164"/>
    </source>
</evidence>
<evidence type="ECO:0000256" key="1">
    <source>
        <dbReference type="ARBA" id="ARBA00006285"/>
    </source>
</evidence>
<dbReference type="InterPro" id="IPR015883">
    <property type="entry name" value="Glyco_hydro_20_cat"/>
</dbReference>
<keyword evidence="3" id="KW-0732">Signal</keyword>
<gene>
    <name evidence="5" type="ORF">A9200_00280</name>
</gene>
<dbReference type="SUPFAM" id="SSF51445">
    <property type="entry name" value="(Trans)glycosidases"/>
    <property type="match status" value="1"/>
</dbReference>
<proteinExistence type="inferred from homology"/>
<sequence>MTKILIRFIVLTLLSSVGAFAQKPFEIKAFSIYTPLPQEVDEFIKFVEEELAPNGINTVIIQVDYHYQWKSHPELQSETPLSEAHIKKMLAACKKHGINLIPQLNLLGHQSEGDYMKMLLRVYPQFDEKPHVDLSNFSWPNPDDLYCKSYCPLHPEVHNIVFDLIDELVEVFEATDYHAGMDEVFDFVDKDCPRCKGLDPAVVFANEVNKIHQHLAKKDIRLWIWGDRLLDGRSSGIGMWEASYNNTQRAIDWIPKDILICDWHYKKAIATPAYFAMKGFDVIACPWNQPEVAEAQVRMMDFLRKNNTEEMEGHIKGVMQTIWEPTSEFIKSYHDYDPNKSYEKSRVQTLKTLIETVKEVESKK</sequence>
<evidence type="ECO:0000256" key="3">
    <source>
        <dbReference type="SAM" id="SignalP"/>
    </source>
</evidence>
<dbReference type="EMBL" id="LZFP01000001">
    <property type="protein sequence ID" value="OBR41861.1"/>
    <property type="molecule type" value="Genomic_DNA"/>
</dbReference>
<feature type="signal peptide" evidence="3">
    <location>
        <begin position="1"/>
        <end position="21"/>
    </location>
</feature>
<dbReference type="Proteomes" id="UP000092164">
    <property type="component" value="Unassembled WGS sequence"/>
</dbReference>
<evidence type="ECO:0000259" key="4">
    <source>
        <dbReference type="Pfam" id="PF00728"/>
    </source>
</evidence>
<protein>
    <submittedName>
        <fullName evidence="5">Glycoside hydrolase</fullName>
    </submittedName>
</protein>
<dbReference type="Gene3D" id="3.20.20.80">
    <property type="entry name" value="Glycosidases"/>
    <property type="match status" value="1"/>
</dbReference>
<dbReference type="GO" id="GO:0004563">
    <property type="term" value="F:beta-N-acetylhexosaminidase activity"/>
    <property type="evidence" value="ECO:0007669"/>
    <property type="project" value="UniProtKB-ARBA"/>
</dbReference>
<dbReference type="KEGG" id="mart:BTR34_08630"/>
<dbReference type="OrthoDB" id="9810898at2"/>